<gene>
    <name evidence="1" type="ORF">GCM10010390_91490</name>
</gene>
<organism evidence="1 2">
    <name type="scientific">Streptomyces mordarskii</name>
    <dbReference type="NCBI Taxonomy" id="1226758"/>
    <lineage>
        <taxon>Bacteria</taxon>
        <taxon>Bacillati</taxon>
        <taxon>Actinomycetota</taxon>
        <taxon>Actinomycetes</taxon>
        <taxon>Kitasatosporales</taxon>
        <taxon>Streptomycetaceae</taxon>
        <taxon>Streptomyces</taxon>
    </lineage>
</organism>
<proteinExistence type="predicted"/>
<sequence>MSAQPIHPREPDRVPRNAEGIAAALDSVRRIDFYRELLAAAPEDAEAVLRRWWCEAMLDTDPSGDRFTEAALNGTLPTKSVAVAVARRQAAGLPVE</sequence>
<reference evidence="2" key="1">
    <citation type="journal article" date="2019" name="Int. J. Syst. Evol. Microbiol.">
        <title>The Global Catalogue of Microorganisms (GCM) 10K type strain sequencing project: providing services to taxonomists for standard genome sequencing and annotation.</title>
        <authorList>
            <consortium name="The Broad Institute Genomics Platform"/>
            <consortium name="The Broad Institute Genome Sequencing Center for Infectious Disease"/>
            <person name="Wu L."/>
            <person name="Ma J."/>
        </authorList>
    </citation>
    <scope>NUCLEOTIDE SEQUENCE [LARGE SCALE GENOMIC DNA]</scope>
    <source>
        <strain evidence="2">JCM 5052</strain>
    </source>
</reference>
<dbReference type="Proteomes" id="UP001501576">
    <property type="component" value="Unassembled WGS sequence"/>
</dbReference>
<accession>A0ABP3PSB3</accession>
<comment type="caution">
    <text evidence="1">The sequence shown here is derived from an EMBL/GenBank/DDBJ whole genome shotgun (WGS) entry which is preliminary data.</text>
</comment>
<dbReference type="EMBL" id="BAAABZ010000095">
    <property type="protein sequence ID" value="GAA0574150.1"/>
    <property type="molecule type" value="Genomic_DNA"/>
</dbReference>
<protein>
    <submittedName>
        <fullName evidence="1">Uncharacterized protein</fullName>
    </submittedName>
</protein>
<name>A0ABP3PSB3_9ACTN</name>
<evidence type="ECO:0000313" key="1">
    <source>
        <dbReference type="EMBL" id="GAA0574150.1"/>
    </source>
</evidence>
<evidence type="ECO:0000313" key="2">
    <source>
        <dbReference type="Proteomes" id="UP001501576"/>
    </source>
</evidence>
<keyword evidence="2" id="KW-1185">Reference proteome</keyword>